<dbReference type="Pfam" id="PF17937">
    <property type="entry name" value="TetR_C_28"/>
    <property type="match status" value="1"/>
</dbReference>
<dbReference type="InterPro" id="IPR001647">
    <property type="entry name" value="HTH_TetR"/>
</dbReference>
<name>A0ABT7MP70_9BACL</name>
<dbReference type="PROSITE" id="PS50977">
    <property type="entry name" value="HTH_TETR_2"/>
    <property type="match status" value="1"/>
</dbReference>
<proteinExistence type="predicted"/>
<dbReference type="PANTHER" id="PTHR30055:SF234">
    <property type="entry name" value="HTH-TYPE TRANSCRIPTIONAL REGULATOR BETI"/>
    <property type="match status" value="1"/>
</dbReference>
<keyword evidence="1" id="KW-0805">Transcription regulation</keyword>
<evidence type="ECO:0000256" key="1">
    <source>
        <dbReference type="ARBA" id="ARBA00023015"/>
    </source>
</evidence>
<feature type="DNA-binding region" description="H-T-H motif" evidence="4">
    <location>
        <begin position="29"/>
        <end position="48"/>
    </location>
</feature>
<protein>
    <submittedName>
        <fullName evidence="6">TetR/AcrR family transcriptional regulator</fullName>
    </submittedName>
</protein>
<sequence length="190" mass="21538">MTNRSMITKQKLLDAATDIIMEHGVHHLTLDEVAKTAGVSKGGLLYHYPSKEALLTAIVERLQTEQNDLYESLQADGNGPVEAFVRLFDETKLHPERSPIHIDAEKMIAFLTLFAVDQEYAERWKHDLDTFFAQFQQTSDPVETMIIRYALEGMMMSEHFNVGVAPPALKHDIIARLIERARNIDSGKTD</sequence>
<organism evidence="6 7">
    <name type="scientific">Exiguobacterium mexicanum</name>
    <dbReference type="NCBI Taxonomy" id="340146"/>
    <lineage>
        <taxon>Bacteria</taxon>
        <taxon>Bacillati</taxon>
        <taxon>Bacillota</taxon>
        <taxon>Bacilli</taxon>
        <taxon>Bacillales</taxon>
        <taxon>Bacillales Family XII. Incertae Sedis</taxon>
        <taxon>Exiguobacterium</taxon>
    </lineage>
</organism>
<feature type="domain" description="HTH tetR-type" evidence="5">
    <location>
        <begin position="6"/>
        <end position="66"/>
    </location>
</feature>
<evidence type="ECO:0000313" key="7">
    <source>
        <dbReference type="Proteomes" id="UP001230807"/>
    </source>
</evidence>
<comment type="caution">
    <text evidence="6">The sequence shown here is derived from an EMBL/GenBank/DDBJ whole genome shotgun (WGS) entry which is preliminary data.</text>
</comment>
<dbReference type="RefSeq" id="WP_214718539.1">
    <property type="nucleotide sequence ID" value="NZ_CP183077.1"/>
</dbReference>
<dbReference type="SUPFAM" id="SSF46689">
    <property type="entry name" value="Homeodomain-like"/>
    <property type="match status" value="1"/>
</dbReference>
<evidence type="ECO:0000259" key="5">
    <source>
        <dbReference type="PROSITE" id="PS50977"/>
    </source>
</evidence>
<dbReference type="PANTHER" id="PTHR30055">
    <property type="entry name" value="HTH-TYPE TRANSCRIPTIONAL REGULATOR RUTR"/>
    <property type="match status" value="1"/>
</dbReference>
<evidence type="ECO:0000313" key="6">
    <source>
        <dbReference type="EMBL" id="MDL5376982.1"/>
    </source>
</evidence>
<keyword evidence="7" id="KW-1185">Reference proteome</keyword>
<dbReference type="InterPro" id="IPR050109">
    <property type="entry name" value="HTH-type_TetR-like_transc_reg"/>
</dbReference>
<reference evidence="6 7" key="1">
    <citation type="submission" date="2023-06" db="EMBL/GenBank/DDBJ databases">
        <title>Influencing factors and mechanism of Cr(VI) reduction by facultative anaerobic Exiguobacterium sp. PY14.</title>
        <authorList>
            <person name="Zou L."/>
        </authorList>
    </citation>
    <scope>NUCLEOTIDE SEQUENCE [LARGE SCALE GENOMIC DNA]</scope>
    <source>
        <strain evidence="6 7">PY14</strain>
    </source>
</reference>
<keyword evidence="2 4" id="KW-0238">DNA-binding</keyword>
<dbReference type="Proteomes" id="UP001230807">
    <property type="component" value="Unassembled WGS sequence"/>
</dbReference>
<dbReference type="InterPro" id="IPR009057">
    <property type="entry name" value="Homeodomain-like_sf"/>
</dbReference>
<accession>A0ABT7MP70</accession>
<dbReference type="EMBL" id="JASWER010000005">
    <property type="protein sequence ID" value="MDL5376982.1"/>
    <property type="molecule type" value="Genomic_DNA"/>
</dbReference>
<evidence type="ECO:0000256" key="2">
    <source>
        <dbReference type="ARBA" id="ARBA00023125"/>
    </source>
</evidence>
<evidence type="ECO:0000256" key="4">
    <source>
        <dbReference type="PROSITE-ProRule" id="PRU00335"/>
    </source>
</evidence>
<gene>
    <name evidence="6" type="ORF">QR695_08160</name>
</gene>
<keyword evidence="3" id="KW-0804">Transcription</keyword>
<evidence type="ECO:0000256" key="3">
    <source>
        <dbReference type="ARBA" id="ARBA00023163"/>
    </source>
</evidence>
<dbReference type="PRINTS" id="PR00455">
    <property type="entry name" value="HTHTETR"/>
</dbReference>
<dbReference type="Gene3D" id="1.10.357.10">
    <property type="entry name" value="Tetracycline Repressor, domain 2"/>
    <property type="match status" value="1"/>
</dbReference>
<dbReference type="InterPro" id="IPR041479">
    <property type="entry name" value="TetR_CgmR_C"/>
</dbReference>
<dbReference type="Pfam" id="PF00440">
    <property type="entry name" value="TetR_N"/>
    <property type="match status" value="1"/>
</dbReference>